<dbReference type="Gene3D" id="1.20.1740.10">
    <property type="entry name" value="Amino acid/polyamine transporter I"/>
    <property type="match status" value="1"/>
</dbReference>
<dbReference type="InterPro" id="IPR050367">
    <property type="entry name" value="APC_superfamily"/>
</dbReference>
<dbReference type="GO" id="GO:0005886">
    <property type="term" value="C:plasma membrane"/>
    <property type="evidence" value="ECO:0007669"/>
    <property type="project" value="UniProtKB-SubCell"/>
</dbReference>
<evidence type="ECO:0000256" key="1">
    <source>
        <dbReference type="ARBA" id="ARBA00004651"/>
    </source>
</evidence>
<keyword evidence="8" id="KW-1185">Reference proteome</keyword>
<keyword evidence="4 6" id="KW-1133">Transmembrane helix</keyword>
<evidence type="ECO:0000313" key="8">
    <source>
        <dbReference type="Proteomes" id="UP000658320"/>
    </source>
</evidence>
<dbReference type="AlphaFoldDB" id="A0A918FN50"/>
<reference evidence="7" key="1">
    <citation type="journal article" date="2014" name="Int. J. Syst. Evol. Microbiol.">
        <title>Complete genome sequence of Corynebacterium casei LMG S-19264T (=DSM 44701T), isolated from a smear-ripened cheese.</title>
        <authorList>
            <consortium name="US DOE Joint Genome Institute (JGI-PGF)"/>
            <person name="Walter F."/>
            <person name="Albersmeier A."/>
            <person name="Kalinowski J."/>
            <person name="Ruckert C."/>
        </authorList>
    </citation>
    <scope>NUCLEOTIDE SEQUENCE</scope>
    <source>
        <strain evidence="7">JCM 4346</strain>
    </source>
</reference>
<feature type="transmembrane region" description="Helical" evidence="6">
    <location>
        <begin position="32"/>
        <end position="54"/>
    </location>
</feature>
<name>A0A918FN50_9ACTN</name>
<feature type="transmembrane region" description="Helical" evidence="6">
    <location>
        <begin position="419"/>
        <end position="442"/>
    </location>
</feature>
<feature type="transmembrane region" description="Helical" evidence="6">
    <location>
        <begin position="352"/>
        <end position="374"/>
    </location>
</feature>
<dbReference type="PIRSF" id="PIRSF006060">
    <property type="entry name" value="AA_transporter"/>
    <property type="match status" value="1"/>
</dbReference>
<dbReference type="GO" id="GO:0022857">
    <property type="term" value="F:transmembrane transporter activity"/>
    <property type="evidence" value="ECO:0007669"/>
    <property type="project" value="InterPro"/>
</dbReference>
<feature type="transmembrane region" description="Helical" evidence="6">
    <location>
        <begin position="60"/>
        <end position="81"/>
    </location>
</feature>
<proteinExistence type="predicted"/>
<accession>A0A918FN50</accession>
<feature type="transmembrane region" description="Helical" evidence="6">
    <location>
        <begin position="93"/>
        <end position="120"/>
    </location>
</feature>
<feature type="transmembrane region" description="Helical" evidence="6">
    <location>
        <begin position="293"/>
        <end position="318"/>
    </location>
</feature>
<comment type="caution">
    <text evidence="7">The sequence shown here is derived from an EMBL/GenBank/DDBJ whole genome shotgun (WGS) entry which is preliminary data.</text>
</comment>
<feature type="transmembrane region" description="Helical" evidence="6">
    <location>
        <begin position="171"/>
        <end position="189"/>
    </location>
</feature>
<gene>
    <name evidence="7" type="ORF">GCM10010251_90000</name>
</gene>
<feature type="transmembrane region" description="Helical" evidence="6">
    <location>
        <begin position="140"/>
        <end position="164"/>
    </location>
</feature>
<feature type="transmembrane region" description="Helical" evidence="6">
    <location>
        <begin position="386"/>
        <end position="407"/>
    </location>
</feature>
<evidence type="ECO:0000256" key="3">
    <source>
        <dbReference type="ARBA" id="ARBA00022692"/>
    </source>
</evidence>
<keyword evidence="2" id="KW-1003">Cell membrane</keyword>
<dbReference type="Pfam" id="PF13520">
    <property type="entry name" value="AA_permease_2"/>
    <property type="match status" value="1"/>
</dbReference>
<protein>
    <submittedName>
        <fullName evidence="7">Amino acid transporter</fullName>
    </submittedName>
</protein>
<reference evidence="7" key="2">
    <citation type="submission" date="2020-09" db="EMBL/GenBank/DDBJ databases">
        <authorList>
            <person name="Sun Q."/>
            <person name="Ohkuma M."/>
        </authorList>
    </citation>
    <scope>NUCLEOTIDE SEQUENCE</scope>
    <source>
        <strain evidence="7">JCM 4346</strain>
    </source>
</reference>
<dbReference type="Proteomes" id="UP000658320">
    <property type="component" value="Unassembled WGS sequence"/>
</dbReference>
<evidence type="ECO:0000256" key="6">
    <source>
        <dbReference type="SAM" id="Phobius"/>
    </source>
</evidence>
<evidence type="ECO:0000256" key="5">
    <source>
        <dbReference type="ARBA" id="ARBA00023136"/>
    </source>
</evidence>
<evidence type="ECO:0000256" key="4">
    <source>
        <dbReference type="ARBA" id="ARBA00022989"/>
    </source>
</evidence>
<sequence length="487" mass="51482">MSSVRPVTETEVPSVGVASEPQLRGNLSMFHLLFTVLAFNAPMAVVVGFIPLVVGYGNGIGAPMAFVAAGVILALFAAGFTTMARHLPNPGGFYAYITAGLGRVVGLGSSFLALLCYYAITLSCYAYFGLVLKSLIHDRYHGPAISWWLWGLALVAVVGVLGYFKLDVSARILSVVLVCEVVIVLVYDASVVSKGGASGFSLSSFTPHAALSGSTGIALLFAILCFGGFEATTIFRDEVRDPDRTVPRATYLFIGLVTLLYAGSAWLLIQAYGTDKVVAATAANPTQSFMDSAAAYSGRVVVDLATVLLTTSIFAAALSSHNITARYLYNLGADGILHKGLSKVHPRQGAPYRASLVTTVTTVLGLAPFVIFAADPTLLYATLSGVFGYALIVLLLVTGVAIPVYLRRTRPSDTNVWKSVVAPVLALTGLAVSLVLATQNFSTLISGSKSLTNGMFALVYGTFVVGVITALVYRRSRPDVYERIGRQ</sequence>
<feature type="transmembrane region" description="Helical" evidence="6">
    <location>
        <begin position="454"/>
        <end position="473"/>
    </location>
</feature>
<dbReference type="PANTHER" id="PTHR42770">
    <property type="entry name" value="AMINO ACID TRANSPORTER-RELATED"/>
    <property type="match status" value="1"/>
</dbReference>
<feature type="transmembrane region" description="Helical" evidence="6">
    <location>
        <begin position="209"/>
        <end position="229"/>
    </location>
</feature>
<dbReference type="PANTHER" id="PTHR42770:SF16">
    <property type="entry name" value="AMINO ACID PERMEASE"/>
    <property type="match status" value="1"/>
</dbReference>
<evidence type="ECO:0000313" key="7">
    <source>
        <dbReference type="EMBL" id="GGR59233.1"/>
    </source>
</evidence>
<organism evidence="7 8">
    <name type="scientific">Streptomyces aurantiogriseus</name>
    <dbReference type="NCBI Taxonomy" id="66870"/>
    <lineage>
        <taxon>Bacteria</taxon>
        <taxon>Bacillati</taxon>
        <taxon>Actinomycetota</taxon>
        <taxon>Actinomycetes</taxon>
        <taxon>Kitasatosporales</taxon>
        <taxon>Streptomycetaceae</taxon>
        <taxon>Streptomyces</taxon>
    </lineage>
</organism>
<dbReference type="InterPro" id="IPR002293">
    <property type="entry name" value="AA/rel_permease1"/>
</dbReference>
<feature type="transmembrane region" description="Helical" evidence="6">
    <location>
        <begin position="250"/>
        <end position="273"/>
    </location>
</feature>
<dbReference type="EMBL" id="BMSX01000037">
    <property type="protein sequence ID" value="GGR59233.1"/>
    <property type="molecule type" value="Genomic_DNA"/>
</dbReference>
<comment type="subcellular location">
    <subcellularLocation>
        <location evidence="1">Cell membrane</location>
        <topology evidence="1">Multi-pass membrane protein</topology>
    </subcellularLocation>
</comment>
<keyword evidence="3 6" id="KW-0812">Transmembrane</keyword>
<evidence type="ECO:0000256" key="2">
    <source>
        <dbReference type="ARBA" id="ARBA00022475"/>
    </source>
</evidence>
<keyword evidence="5 6" id="KW-0472">Membrane</keyword>